<dbReference type="GO" id="GO:0051959">
    <property type="term" value="F:dynein light intermediate chain binding"/>
    <property type="evidence" value="ECO:0007669"/>
    <property type="project" value="InterPro"/>
</dbReference>
<dbReference type="InterPro" id="IPR013602">
    <property type="entry name" value="Dynein_heavy_linker"/>
</dbReference>
<evidence type="ECO:0008006" key="7">
    <source>
        <dbReference type="Google" id="ProtNLM"/>
    </source>
</evidence>
<reference evidence="5 6" key="1">
    <citation type="submission" date="2018-11" db="EMBL/GenBank/DDBJ databases">
        <authorList>
            <consortium name="Pathogen Informatics"/>
        </authorList>
    </citation>
    <scope>NUCLEOTIDE SEQUENCE [LARGE SCALE GENOMIC DNA]</scope>
</reference>
<evidence type="ECO:0000313" key="5">
    <source>
        <dbReference type="EMBL" id="VDN20006.1"/>
    </source>
</evidence>
<gene>
    <name evidence="5" type="ORF">CGOC_LOCUS8718</name>
</gene>
<dbReference type="InterPro" id="IPR027417">
    <property type="entry name" value="P-loop_NTPase"/>
</dbReference>
<dbReference type="Proteomes" id="UP000271889">
    <property type="component" value="Unassembled WGS sequence"/>
</dbReference>
<dbReference type="SUPFAM" id="SSF52540">
    <property type="entry name" value="P-loop containing nucleoside triphosphate hydrolases"/>
    <property type="match status" value="1"/>
</dbReference>
<feature type="compositionally biased region" description="Basic and acidic residues" evidence="2">
    <location>
        <begin position="1"/>
        <end position="18"/>
    </location>
</feature>
<dbReference type="InterPro" id="IPR042222">
    <property type="entry name" value="Dynein_2_N"/>
</dbReference>
<dbReference type="GO" id="GO:0005524">
    <property type="term" value="F:ATP binding"/>
    <property type="evidence" value="ECO:0007669"/>
    <property type="project" value="InterPro"/>
</dbReference>
<sequence>MVEKRTQETLSEWERAKPVEGAQRPNEALAALTTFEQKMAKLSEDREKMRRARHALDMADPTGVPVDADKLAVAAEELADLKGVWQALTPIYTSVDEMKEKTWLSVQPRKLRQSLDELMNQLKHLPVKYKSYKSYEYAKQMMHNYSKMNMLVMELKSEALKERHWRQMMKELRVWDADLQRHEHAIKQILLVAQGELALEEFLKQMKDFWQAYEVELVNYQNKTRLIKGWDELFNKLKEHQNSLAAMKLSPYYKQFEENALSWEEKLNRISAMFDVWIDVQRRWVYLEGLFSGSADIATFISTEFLALMKKVTQSPRILDVVGMQGAQRLLDRLADMLSKIQKALGEYLERERASFPRFYFVGDEDLLEIMGNSKDVARLQKHLKKMFAGVTAIDVGEEDRIITALHSREGERVDLVQPMDIDTVTPDEYMEWLDKFPAQVIALTAEIWWSNQMEMALSDGKGVDGVEKAVSATLSLLADSVLKDQPPIRRKKIEALITEFVHKRDTCRKLISSDVKSPSDFGWLQCMRFYFDPKQVRLFSVACRRLRLGGSPFGPAGTGKTESVKALGNQLGRFVLVFNCDETFDFQAMGRILVGLCQVGAWGCFDEFNRLEERMLSAVSQQIQTIQEAVRAGGEMTVDLVGKRLNVNPNIGIFITMNPGYSGRSNLPDNLKQLFRSLAMTQPDRQLIAQVMLFSQGFRTAETLANKIVPLFILCKEQLSAQCHYDFGLRALKYVLVSAGNVKRDKLAKVGAAALEDVAEQQVRRGEAGSHLGLVFCQVWVRRESRPGTDRTGADFITFLG</sequence>
<dbReference type="Gene3D" id="1.20.140.100">
    <property type="entry name" value="Dynein heavy chain, N-terminal domain 2"/>
    <property type="match status" value="1"/>
</dbReference>
<evidence type="ECO:0000259" key="4">
    <source>
        <dbReference type="Pfam" id="PF12774"/>
    </source>
</evidence>
<dbReference type="GO" id="GO:0007018">
    <property type="term" value="P:microtubule-based movement"/>
    <property type="evidence" value="ECO:0007669"/>
    <property type="project" value="InterPro"/>
</dbReference>
<feature type="region of interest" description="Disordered" evidence="2">
    <location>
        <begin position="1"/>
        <end position="24"/>
    </location>
</feature>
<comment type="similarity">
    <text evidence="1">Belongs to the dynein heavy chain family.</text>
</comment>
<evidence type="ECO:0000259" key="3">
    <source>
        <dbReference type="Pfam" id="PF08393"/>
    </source>
</evidence>
<dbReference type="PANTHER" id="PTHR46532:SF4">
    <property type="entry name" value="AAA+ ATPASE DOMAIN-CONTAINING PROTEIN"/>
    <property type="match status" value="1"/>
</dbReference>
<evidence type="ECO:0000313" key="6">
    <source>
        <dbReference type="Proteomes" id="UP000271889"/>
    </source>
</evidence>
<proteinExistence type="inferred from homology"/>
<dbReference type="AlphaFoldDB" id="A0A3P7PP62"/>
<dbReference type="Gene3D" id="1.10.8.710">
    <property type="match status" value="1"/>
</dbReference>
<dbReference type="Gene3D" id="1.20.58.1120">
    <property type="match status" value="1"/>
</dbReference>
<dbReference type="FunFam" id="3.40.50.300:FF:000071">
    <property type="entry name" value="Cytoplasmic dynein heavy chain 1"/>
    <property type="match status" value="1"/>
</dbReference>
<feature type="domain" description="Dynein heavy chain hydrolytic ATP-binding dynein motor region" evidence="4">
    <location>
        <begin position="546"/>
        <end position="749"/>
    </location>
</feature>
<dbReference type="OrthoDB" id="5860554at2759"/>
<dbReference type="Gene3D" id="1.10.287.2620">
    <property type="match status" value="1"/>
</dbReference>
<dbReference type="EMBL" id="UYRV01104750">
    <property type="protein sequence ID" value="VDN20006.1"/>
    <property type="molecule type" value="Genomic_DNA"/>
</dbReference>
<dbReference type="PANTHER" id="PTHR46532">
    <property type="entry name" value="MALE FERTILITY FACTOR KL5"/>
    <property type="match status" value="1"/>
</dbReference>
<dbReference type="Pfam" id="PF08393">
    <property type="entry name" value="DHC_N2"/>
    <property type="match status" value="1"/>
</dbReference>
<dbReference type="InterPro" id="IPR043157">
    <property type="entry name" value="Dynein_AAA1S"/>
</dbReference>
<dbReference type="InterPro" id="IPR035699">
    <property type="entry name" value="AAA_6"/>
</dbReference>
<dbReference type="Pfam" id="PF12774">
    <property type="entry name" value="AAA_6"/>
    <property type="match status" value="1"/>
</dbReference>
<dbReference type="GO" id="GO:0005858">
    <property type="term" value="C:axonemal dynein complex"/>
    <property type="evidence" value="ECO:0007669"/>
    <property type="project" value="TreeGrafter"/>
</dbReference>
<dbReference type="Gene3D" id="3.40.50.300">
    <property type="entry name" value="P-loop containing nucleotide triphosphate hydrolases"/>
    <property type="match status" value="1"/>
</dbReference>
<dbReference type="FunFam" id="1.20.58.1120:FF:000013">
    <property type="entry name" value="Dynein heavy chain-like protein"/>
    <property type="match status" value="1"/>
</dbReference>
<name>A0A3P7PP62_CYLGO</name>
<feature type="domain" description="Dynein heavy chain linker" evidence="3">
    <location>
        <begin position="74"/>
        <end position="437"/>
    </location>
</feature>
<keyword evidence="6" id="KW-1185">Reference proteome</keyword>
<dbReference type="GO" id="GO:0045505">
    <property type="term" value="F:dynein intermediate chain binding"/>
    <property type="evidence" value="ECO:0007669"/>
    <property type="project" value="InterPro"/>
</dbReference>
<organism evidence="5 6">
    <name type="scientific">Cylicostephanus goldi</name>
    <name type="common">Nematode worm</name>
    <dbReference type="NCBI Taxonomy" id="71465"/>
    <lineage>
        <taxon>Eukaryota</taxon>
        <taxon>Metazoa</taxon>
        <taxon>Ecdysozoa</taxon>
        <taxon>Nematoda</taxon>
        <taxon>Chromadorea</taxon>
        <taxon>Rhabditida</taxon>
        <taxon>Rhabditina</taxon>
        <taxon>Rhabditomorpha</taxon>
        <taxon>Strongyloidea</taxon>
        <taxon>Strongylidae</taxon>
        <taxon>Cylicostephanus</taxon>
    </lineage>
</organism>
<accession>A0A3P7PP62</accession>
<evidence type="ECO:0000256" key="2">
    <source>
        <dbReference type="SAM" id="MobiDB-lite"/>
    </source>
</evidence>
<protein>
    <recommendedName>
        <fullName evidence="7">Dynein heavy chain hydrolytic ATP-binding dynein motor region domain-containing protein</fullName>
    </recommendedName>
</protein>
<dbReference type="FunFam" id="1.20.140.100:FF:000002">
    <property type="entry name" value="Cytoplasmic dynein heavy chain 1"/>
    <property type="match status" value="1"/>
</dbReference>
<evidence type="ECO:0000256" key="1">
    <source>
        <dbReference type="ARBA" id="ARBA00008887"/>
    </source>
</evidence>
<dbReference type="InterPro" id="IPR026983">
    <property type="entry name" value="DHC"/>
</dbReference>